<protein>
    <submittedName>
        <fullName evidence="2">Type IV toxin-antitoxin system AbiEi family antitoxin domain-containing protein</fullName>
    </submittedName>
</protein>
<evidence type="ECO:0000259" key="1">
    <source>
        <dbReference type="Pfam" id="PF13338"/>
    </source>
</evidence>
<evidence type="ECO:0000313" key="2">
    <source>
        <dbReference type="EMBL" id="MBO1307686.1"/>
    </source>
</evidence>
<evidence type="ECO:0000313" key="3">
    <source>
        <dbReference type="Proteomes" id="UP000664601"/>
    </source>
</evidence>
<sequence>MLAKEKILSLGKKQNGIITTKMVSDKGLSRKALSQLENEEKIIRVERGVYVMDFGYVDDYFLLQHRFPQGIFSHETALYLLGYSDRVPLQIQMTFPLGFNTLRAKDAGIQPIISTQDVEAGITSIERSGGTTVNVFEIERTLIDLLKPKYEADKEQLIPALKQYVRSKDKNVTKLMDYARMFNMEKKVLQYLEVLL</sequence>
<gene>
    <name evidence="2" type="ORF">JZO70_16030</name>
</gene>
<comment type="caution">
    <text evidence="2">The sequence shown here is derived from an EMBL/GenBank/DDBJ whole genome shotgun (WGS) entry which is preliminary data.</text>
</comment>
<accession>A0ABS3LDI0</accession>
<reference evidence="2 3" key="1">
    <citation type="submission" date="2021-03" db="EMBL/GenBank/DDBJ databases">
        <title>Enterococcal diversity collection.</title>
        <authorList>
            <person name="Gilmore M.S."/>
            <person name="Schwartzman J."/>
            <person name="Van Tyne D."/>
            <person name="Martin M."/>
            <person name="Earl A.M."/>
            <person name="Manson A.L."/>
            <person name="Straub T."/>
            <person name="Salamzade R."/>
            <person name="Saavedra J."/>
            <person name="Lebreton F."/>
            <person name="Prichula J."/>
            <person name="Schaufler K."/>
            <person name="Gaca A."/>
            <person name="Sgardioli B."/>
            <person name="Wagenaar J."/>
            <person name="Strong T."/>
        </authorList>
    </citation>
    <scope>NUCLEOTIDE SEQUENCE [LARGE SCALE GENOMIC DNA]</scope>
    <source>
        <strain evidence="2 3">669A</strain>
    </source>
</reference>
<name>A0ABS3LDI0_9ENTE</name>
<dbReference type="Proteomes" id="UP000664601">
    <property type="component" value="Unassembled WGS sequence"/>
</dbReference>
<proteinExistence type="predicted"/>
<dbReference type="RefSeq" id="WP_207674675.1">
    <property type="nucleotide sequence ID" value="NZ_JAFREM010000025.1"/>
</dbReference>
<feature type="domain" description="AbiEi antitoxin N-terminal" evidence="1">
    <location>
        <begin position="6"/>
        <end position="51"/>
    </location>
</feature>
<dbReference type="EMBL" id="JAFREM010000025">
    <property type="protein sequence ID" value="MBO1307686.1"/>
    <property type="molecule type" value="Genomic_DNA"/>
</dbReference>
<organism evidence="2 3">
    <name type="scientific">Candidatus Enterococcus moelleringii</name>
    <dbReference type="NCBI Taxonomy" id="2815325"/>
    <lineage>
        <taxon>Bacteria</taxon>
        <taxon>Bacillati</taxon>
        <taxon>Bacillota</taxon>
        <taxon>Bacilli</taxon>
        <taxon>Lactobacillales</taxon>
        <taxon>Enterococcaceae</taxon>
        <taxon>Enterococcus</taxon>
    </lineage>
</organism>
<dbReference type="InterPro" id="IPR025159">
    <property type="entry name" value="AbiEi_N"/>
</dbReference>
<dbReference type="Pfam" id="PF13338">
    <property type="entry name" value="AbiEi_4"/>
    <property type="match status" value="1"/>
</dbReference>
<keyword evidence="3" id="KW-1185">Reference proteome</keyword>